<evidence type="ECO:0000256" key="1">
    <source>
        <dbReference type="ARBA" id="ARBA00004370"/>
    </source>
</evidence>
<accession>A0A7X1F6N0</accession>
<reference evidence="10 11" key="1">
    <citation type="submission" date="2020-08" db="EMBL/GenBank/DDBJ databases">
        <title>The genome sequence of Novosphingobium flavum 4Y4.</title>
        <authorList>
            <person name="Liu Y."/>
        </authorList>
    </citation>
    <scope>NUCLEOTIDE SEQUENCE [LARGE SCALE GENOMIC DNA]</scope>
    <source>
        <strain evidence="10 11">4Y4</strain>
    </source>
</reference>
<dbReference type="Proteomes" id="UP000520156">
    <property type="component" value="Unassembled WGS sequence"/>
</dbReference>
<dbReference type="CDD" id="cd07989">
    <property type="entry name" value="LPLAT_AGPAT-like"/>
    <property type="match status" value="1"/>
</dbReference>
<feature type="domain" description="Phospholipid/glycerol acyltransferase" evidence="9">
    <location>
        <begin position="87"/>
        <end position="201"/>
    </location>
</feature>
<dbReference type="Pfam" id="PF01553">
    <property type="entry name" value="Acyltransferase"/>
    <property type="match status" value="1"/>
</dbReference>
<evidence type="ECO:0000256" key="5">
    <source>
        <dbReference type="ARBA" id="ARBA00023098"/>
    </source>
</evidence>
<dbReference type="RefSeq" id="WP_185682436.1">
    <property type="nucleotide sequence ID" value="NZ_JACLAU010000004.1"/>
</dbReference>
<evidence type="ECO:0000256" key="8">
    <source>
        <dbReference type="SAM" id="Phobius"/>
    </source>
</evidence>
<evidence type="ECO:0000256" key="2">
    <source>
        <dbReference type="ARBA" id="ARBA00022679"/>
    </source>
</evidence>
<keyword evidence="3 8" id="KW-0812">Transmembrane</keyword>
<evidence type="ECO:0000256" key="7">
    <source>
        <dbReference type="ARBA" id="ARBA00023315"/>
    </source>
</evidence>
<protein>
    <submittedName>
        <fullName evidence="10">1-acyl-sn-glycerol-3-phosphate acyltransferase</fullName>
    </submittedName>
</protein>
<dbReference type="PANTHER" id="PTHR23063">
    <property type="entry name" value="PHOSPHOLIPID ACYLTRANSFERASE"/>
    <property type="match status" value="1"/>
</dbReference>
<name>A0A7X1F6N0_9SPHN</name>
<keyword evidence="7 10" id="KW-0012">Acyltransferase</keyword>
<dbReference type="GO" id="GO:0006629">
    <property type="term" value="P:lipid metabolic process"/>
    <property type="evidence" value="ECO:0007669"/>
    <property type="project" value="UniProtKB-KW"/>
</dbReference>
<evidence type="ECO:0000256" key="3">
    <source>
        <dbReference type="ARBA" id="ARBA00022692"/>
    </source>
</evidence>
<evidence type="ECO:0000313" key="11">
    <source>
        <dbReference type="Proteomes" id="UP000520156"/>
    </source>
</evidence>
<dbReference type="GO" id="GO:0016746">
    <property type="term" value="F:acyltransferase activity"/>
    <property type="evidence" value="ECO:0007669"/>
    <property type="project" value="UniProtKB-KW"/>
</dbReference>
<evidence type="ECO:0000256" key="6">
    <source>
        <dbReference type="ARBA" id="ARBA00023136"/>
    </source>
</evidence>
<keyword evidence="6 8" id="KW-0472">Membrane</keyword>
<proteinExistence type="predicted"/>
<comment type="subcellular location">
    <subcellularLocation>
        <location evidence="1">Membrane</location>
    </subcellularLocation>
</comment>
<comment type="caution">
    <text evidence="10">The sequence shown here is derived from an EMBL/GenBank/DDBJ whole genome shotgun (WGS) entry which is preliminary data.</text>
</comment>
<dbReference type="PANTHER" id="PTHR23063:SF52">
    <property type="entry name" value="LYSOPHOSPHATIDYLCHOLINE ACYLTRANSFERASE"/>
    <property type="match status" value="1"/>
</dbReference>
<sequence>MVPPLVAAQDYPAAPSTPPLVLGPIAIIRIGLRLAMIALALLVCVPLHYAYRVVAYGSPLPKLFLFLTTRIVGARLKVFGTPLRRDVFFIANHMSWVDIPALAGSSGTAFVAKAEIAKAPILGWLCRLNRTVFVQREARLNVAEQINSVREALADNWSITVFPEGTTTDGWSLLPFKSSILKVLDPPPAGILVQPVVLDYGPASEWIAWVGVEPGLHNALRILSHPGSFELRVHYLEPFAPQEIGGRKAIAAEARRRIEAALVTIRGLPLRPFALDVEAVRYAAPAASGEPDPVDPA</sequence>
<evidence type="ECO:0000313" key="10">
    <source>
        <dbReference type="EMBL" id="MBC2651014.1"/>
    </source>
</evidence>
<keyword evidence="4 8" id="KW-1133">Transmembrane helix</keyword>
<evidence type="ECO:0000256" key="4">
    <source>
        <dbReference type="ARBA" id="ARBA00022989"/>
    </source>
</evidence>
<dbReference type="AlphaFoldDB" id="A0A7X1F6N0"/>
<keyword evidence="11" id="KW-1185">Reference proteome</keyword>
<dbReference type="SUPFAM" id="SSF69593">
    <property type="entry name" value="Glycerol-3-phosphate (1)-acyltransferase"/>
    <property type="match status" value="1"/>
</dbReference>
<gene>
    <name evidence="10" type="ORF">H7F49_04800</name>
</gene>
<feature type="transmembrane region" description="Helical" evidence="8">
    <location>
        <begin position="20"/>
        <end position="45"/>
    </location>
</feature>
<dbReference type="InterPro" id="IPR002123">
    <property type="entry name" value="Plipid/glycerol_acylTrfase"/>
</dbReference>
<evidence type="ECO:0000259" key="9">
    <source>
        <dbReference type="SMART" id="SM00563"/>
    </source>
</evidence>
<dbReference type="GO" id="GO:0016020">
    <property type="term" value="C:membrane"/>
    <property type="evidence" value="ECO:0007669"/>
    <property type="project" value="UniProtKB-SubCell"/>
</dbReference>
<dbReference type="SMART" id="SM00563">
    <property type="entry name" value="PlsC"/>
    <property type="match status" value="1"/>
</dbReference>
<keyword evidence="5" id="KW-0443">Lipid metabolism</keyword>
<dbReference type="EMBL" id="JACLAU010000004">
    <property type="protein sequence ID" value="MBC2651014.1"/>
    <property type="molecule type" value="Genomic_DNA"/>
</dbReference>
<keyword evidence="2 10" id="KW-0808">Transferase</keyword>
<organism evidence="10 11">
    <name type="scientific">Novosphingobium aerophilum</name>
    <dbReference type="NCBI Taxonomy" id="2839843"/>
    <lineage>
        <taxon>Bacteria</taxon>
        <taxon>Pseudomonadati</taxon>
        <taxon>Pseudomonadota</taxon>
        <taxon>Alphaproteobacteria</taxon>
        <taxon>Sphingomonadales</taxon>
        <taxon>Sphingomonadaceae</taxon>
        <taxon>Novosphingobium</taxon>
    </lineage>
</organism>